<comment type="caution">
    <text evidence="1">The sequence shown here is derived from an EMBL/GenBank/DDBJ whole genome shotgun (WGS) entry which is preliminary data.</text>
</comment>
<sequence length="186" mass="21013">MKRRLQMLPETIQLQKDQIKFLKQEVNTLCYRLTNLVDEIASKSEDLNQDLIQATTTVFPAYDAARTASIDLLAAAIEASLIKLSLTKARSERALYNHNPGQKRNKEGRNVAQAITTAFGVLEKDEKDAKIEISSLDRQLEGYETLLNLVDGGKGGYQQIINDWTKVKQETDECLKDLRRLGWTGD</sequence>
<organism evidence="1 2">
    <name type="scientific">Psilocybe cyanescens</name>
    <dbReference type="NCBI Taxonomy" id="93625"/>
    <lineage>
        <taxon>Eukaryota</taxon>
        <taxon>Fungi</taxon>
        <taxon>Dikarya</taxon>
        <taxon>Basidiomycota</taxon>
        <taxon>Agaricomycotina</taxon>
        <taxon>Agaricomycetes</taxon>
        <taxon>Agaricomycetidae</taxon>
        <taxon>Agaricales</taxon>
        <taxon>Agaricineae</taxon>
        <taxon>Strophariaceae</taxon>
        <taxon>Psilocybe</taxon>
    </lineage>
</organism>
<protein>
    <submittedName>
        <fullName evidence="1">Uncharacterized protein</fullName>
    </submittedName>
</protein>
<dbReference type="OrthoDB" id="3244737at2759"/>
<dbReference type="AlphaFoldDB" id="A0A409XJ39"/>
<dbReference type="EMBL" id="NHYD01001548">
    <property type="protein sequence ID" value="PPQ90751.1"/>
    <property type="molecule type" value="Genomic_DNA"/>
</dbReference>
<name>A0A409XJ39_PSICY</name>
<accession>A0A409XJ39</accession>
<evidence type="ECO:0000313" key="2">
    <source>
        <dbReference type="Proteomes" id="UP000283269"/>
    </source>
</evidence>
<proteinExistence type="predicted"/>
<reference evidence="1 2" key="1">
    <citation type="journal article" date="2018" name="Evol. Lett.">
        <title>Horizontal gene cluster transfer increased hallucinogenic mushroom diversity.</title>
        <authorList>
            <person name="Reynolds H.T."/>
            <person name="Vijayakumar V."/>
            <person name="Gluck-Thaler E."/>
            <person name="Korotkin H.B."/>
            <person name="Matheny P.B."/>
            <person name="Slot J.C."/>
        </authorList>
    </citation>
    <scope>NUCLEOTIDE SEQUENCE [LARGE SCALE GENOMIC DNA]</scope>
    <source>
        <strain evidence="1 2">2631</strain>
    </source>
</reference>
<gene>
    <name evidence="1" type="ORF">CVT25_010140</name>
</gene>
<dbReference type="InParanoid" id="A0A409XJ39"/>
<dbReference type="Proteomes" id="UP000283269">
    <property type="component" value="Unassembled WGS sequence"/>
</dbReference>
<keyword evidence="2" id="KW-1185">Reference proteome</keyword>
<evidence type="ECO:0000313" key="1">
    <source>
        <dbReference type="EMBL" id="PPQ90751.1"/>
    </source>
</evidence>